<protein>
    <recommendedName>
        <fullName evidence="3">Phage related protein</fullName>
    </recommendedName>
</protein>
<evidence type="ECO:0008006" key="3">
    <source>
        <dbReference type="Google" id="ProtNLM"/>
    </source>
</evidence>
<dbReference type="EMBL" id="BAABIZ010000045">
    <property type="protein sequence ID" value="GAA5111934.1"/>
    <property type="molecule type" value="Genomic_DNA"/>
</dbReference>
<proteinExistence type="predicted"/>
<organism evidence="1 2">
    <name type="scientific">Bartonella jaculi</name>
    <dbReference type="NCBI Taxonomy" id="686226"/>
    <lineage>
        <taxon>Bacteria</taxon>
        <taxon>Pseudomonadati</taxon>
        <taxon>Pseudomonadota</taxon>
        <taxon>Alphaproteobacteria</taxon>
        <taxon>Hyphomicrobiales</taxon>
        <taxon>Bartonellaceae</taxon>
        <taxon>Bartonella</taxon>
    </lineage>
</organism>
<keyword evidence="2" id="KW-1185">Reference proteome</keyword>
<reference evidence="2" key="1">
    <citation type="journal article" date="2019" name="Int. J. Syst. Evol. Microbiol.">
        <title>The Global Catalogue of Microorganisms (GCM) 10K type strain sequencing project: providing services to taxonomists for standard genome sequencing and annotation.</title>
        <authorList>
            <consortium name="The Broad Institute Genomics Platform"/>
            <consortium name="The Broad Institute Genome Sequencing Center for Infectious Disease"/>
            <person name="Wu L."/>
            <person name="Ma J."/>
        </authorList>
    </citation>
    <scope>NUCLEOTIDE SEQUENCE [LARGE SCALE GENOMIC DNA]</scope>
    <source>
        <strain evidence="2">JCM 17712</strain>
    </source>
</reference>
<sequence length="80" mass="9071">MEKKYEFTDETIEFDGRTLHRIRALRDFRHIKKNDLGGFIEHEGNLSHEGDCWVSGNAKVYGKAKVCGFAEISGNTVIAI</sequence>
<gene>
    <name evidence="1" type="ORF">GCM10023261_16430</name>
</gene>
<dbReference type="Proteomes" id="UP001500864">
    <property type="component" value="Unassembled WGS sequence"/>
</dbReference>
<evidence type="ECO:0000313" key="2">
    <source>
        <dbReference type="Proteomes" id="UP001500864"/>
    </source>
</evidence>
<comment type="caution">
    <text evidence="1">The sequence shown here is derived from an EMBL/GenBank/DDBJ whole genome shotgun (WGS) entry which is preliminary data.</text>
</comment>
<name>A0ABP9NAN8_9HYPH</name>
<accession>A0ABP9NAN8</accession>
<evidence type="ECO:0000313" key="1">
    <source>
        <dbReference type="EMBL" id="GAA5111934.1"/>
    </source>
</evidence>